<organism evidence="1 2">
    <name type="scientific">Sulfitobacter donghicola DSW-25 = KCTC 12864 = JCM 14565</name>
    <dbReference type="NCBI Taxonomy" id="1300350"/>
    <lineage>
        <taxon>Bacteria</taxon>
        <taxon>Pseudomonadati</taxon>
        <taxon>Pseudomonadota</taxon>
        <taxon>Alphaproteobacteria</taxon>
        <taxon>Rhodobacterales</taxon>
        <taxon>Roseobacteraceae</taxon>
        <taxon>Sulfitobacter</taxon>
    </lineage>
</organism>
<dbReference type="eggNOG" id="ENOG502Z912">
    <property type="taxonomic scope" value="Bacteria"/>
</dbReference>
<proteinExistence type="predicted"/>
<comment type="caution">
    <text evidence="1">The sequence shown here is derived from an EMBL/GenBank/DDBJ whole genome shotgun (WGS) entry which is preliminary data.</text>
</comment>
<dbReference type="SUPFAM" id="SSF53756">
    <property type="entry name" value="UDP-Glycosyltransferase/glycogen phosphorylase"/>
    <property type="match status" value="1"/>
</dbReference>
<protein>
    <recommendedName>
        <fullName evidence="3">Capsular polysaccharide biosynthesis protein</fullName>
    </recommendedName>
</protein>
<dbReference type="Proteomes" id="UP000027734">
    <property type="component" value="Unassembled WGS sequence"/>
</dbReference>
<dbReference type="RefSeq" id="WP_025059011.1">
    <property type="nucleotide sequence ID" value="NZ_JAMC01000001.1"/>
</dbReference>
<gene>
    <name evidence="1" type="ORF">DSW25_01585</name>
</gene>
<dbReference type="STRING" id="1300350.Z948_1604"/>
<dbReference type="AlphaFoldDB" id="A0A073IJZ7"/>
<dbReference type="EMBL" id="JAMC01000001">
    <property type="protein sequence ID" value="KEJ90633.1"/>
    <property type="molecule type" value="Genomic_DNA"/>
</dbReference>
<evidence type="ECO:0008006" key="3">
    <source>
        <dbReference type="Google" id="ProtNLM"/>
    </source>
</evidence>
<name>A0A073IJZ7_9RHOB</name>
<accession>A0A073IJZ7</accession>
<dbReference type="OrthoDB" id="6713140at2"/>
<sequence length="301" mass="34050">MKKAETITFYMEPELCKSAQLGKHNFIGKLSNVLMRAGHHIAFEPFDAGGVPAGRGWSLSHIKTPPDAQGLCFRRAYHYPFWQIEKSAERWSWDVAQAPFTPDPKQATEAERFYGFWQNRLFSDAPISAVRNGFVYVALQGKLLDHRPFQICSPIDMITHCLAQTDKPIIAALHPNERYSSAEIEALERLEETHDRLSVQMGGMEELLAGCDYVVTQNSSVAFNGYFFGKSALLFRKADFHHIAVQADLKDLATGFAEVEKATPDYAAYVHWFLQEKSINAGRPDAEERIAARLKHFGWPI</sequence>
<keyword evidence="2" id="KW-1185">Reference proteome</keyword>
<evidence type="ECO:0000313" key="2">
    <source>
        <dbReference type="Proteomes" id="UP000027734"/>
    </source>
</evidence>
<evidence type="ECO:0000313" key="1">
    <source>
        <dbReference type="EMBL" id="KEJ90633.1"/>
    </source>
</evidence>
<reference evidence="1 2" key="1">
    <citation type="submission" date="2014-01" db="EMBL/GenBank/DDBJ databases">
        <title>Sulfitobacter donghicola JCM 14565 Genome Sequencing.</title>
        <authorList>
            <person name="Lai Q."/>
            <person name="Hong Z."/>
        </authorList>
    </citation>
    <scope>NUCLEOTIDE SEQUENCE [LARGE SCALE GENOMIC DNA]</scope>
    <source>
        <strain evidence="1 2">JCM 14565</strain>
    </source>
</reference>